<evidence type="ECO:0000256" key="6">
    <source>
        <dbReference type="ARBA" id="ARBA00023136"/>
    </source>
</evidence>
<dbReference type="PANTHER" id="PTHR23514">
    <property type="entry name" value="BYPASS OF STOP CODON PROTEIN 6"/>
    <property type="match status" value="1"/>
</dbReference>
<dbReference type="InterPro" id="IPR020846">
    <property type="entry name" value="MFS_dom"/>
</dbReference>
<organism evidence="10 11">
    <name type="scientific">Sporolactobacillus spathodeae</name>
    <dbReference type="NCBI Taxonomy" id="1465502"/>
    <lineage>
        <taxon>Bacteria</taxon>
        <taxon>Bacillati</taxon>
        <taxon>Bacillota</taxon>
        <taxon>Bacilli</taxon>
        <taxon>Bacillales</taxon>
        <taxon>Sporolactobacillaceae</taxon>
        <taxon>Sporolactobacillus</taxon>
    </lineage>
</organism>
<dbReference type="EMBL" id="JAFBEV010000002">
    <property type="protein sequence ID" value="MBM7656844.1"/>
    <property type="molecule type" value="Genomic_DNA"/>
</dbReference>
<dbReference type="SUPFAM" id="SSF103473">
    <property type="entry name" value="MFS general substrate transporter"/>
    <property type="match status" value="1"/>
</dbReference>
<dbReference type="Proteomes" id="UP000823201">
    <property type="component" value="Unassembled WGS sequence"/>
</dbReference>
<feature type="transmembrane region" description="Helical" evidence="7">
    <location>
        <begin position="249"/>
        <end position="269"/>
    </location>
</feature>
<feature type="transmembrane region" description="Helical" evidence="7">
    <location>
        <begin position="339"/>
        <end position="360"/>
    </location>
</feature>
<dbReference type="InterPro" id="IPR036263">
    <property type="entry name" value="Chorismate_II_sf"/>
</dbReference>
<dbReference type="SMART" id="SM00830">
    <property type="entry name" value="CM_2"/>
    <property type="match status" value="1"/>
</dbReference>
<dbReference type="InterPro" id="IPR036259">
    <property type="entry name" value="MFS_trans_sf"/>
</dbReference>
<evidence type="ECO:0000256" key="3">
    <source>
        <dbReference type="ARBA" id="ARBA00022448"/>
    </source>
</evidence>
<feature type="domain" description="Chorismate mutase" evidence="9">
    <location>
        <begin position="390"/>
        <end position="480"/>
    </location>
</feature>
<dbReference type="InterPro" id="IPR011701">
    <property type="entry name" value="MFS"/>
</dbReference>
<evidence type="ECO:0000313" key="10">
    <source>
        <dbReference type="EMBL" id="MBM7656844.1"/>
    </source>
</evidence>
<keyword evidence="6 7" id="KW-0472">Membrane</keyword>
<dbReference type="PANTHER" id="PTHR23514:SF3">
    <property type="entry name" value="BYPASS OF STOP CODON PROTEIN 6"/>
    <property type="match status" value="1"/>
</dbReference>
<keyword evidence="4 7" id="KW-0812">Transmembrane</keyword>
<name>A0ABS2Q6M3_9BACL</name>
<dbReference type="InterPro" id="IPR036979">
    <property type="entry name" value="CM_dom_sf"/>
</dbReference>
<evidence type="ECO:0000313" key="11">
    <source>
        <dbReference type="Proteomes" id="UP000823201"/>
    </source>
</evidence>
<evidence type="ECO:0000256" key="4">
    <source>
        <dbReference type="ARBA" id="ARBA00022692"/>
    </source>
</evidence>
<gene>
    <name evidence="10" type="ORF">JOC27_000281</name>
</gene>
<comment type="similarity">
    <text evidence="2">Belongs to the major facilitator superfamily.</text>
</comment>
<dbReference type="Gene3D" id="1.20.1250.20">
    <property type="entry name" value="MFS general substrate transporter like domains"/>
    <property type="match status" value="2"/>
</dbReference>
<comment type="subcellular location">
    <subcellularLocation>
        <location evidence="1">Cell membrane</location>
        <topology evidence="1">Multi-pass membrane protein</topology>
    </subcellularLocation>
</comment>
<feature type="transmembrane region" description="Helical" evidence="7">
    <location>
        <begin position="208"/>
        <end position="229"/>
    </location>
</feature>
<feature type="transmembrane region" description="Helical" evidence="7">
    <location>
        <begin position="133"/>
        <end position="152"/>
    </location>
</feature>
<dbReference type="Pfam" id="PF01817">
    <property type="entry name" value="CM_2"/>
    <property type="match status" value="1"/>
</dbReference>
<evidence type="ECO:0000256" key="7">
    <source>
        <dbReference type="SAM" id="Phobius"/>
    </source>
</evidence>
<dbReference type="PROSITE" id="PS50850">
    <property type="entry name" value="MFS"/>
    <property type="match status" value="1"/>
</dbReference>
<evidence type="ECO:0000259" key="8">
    <source>
        <dbReference type="PROSITE" id="PS50850"/>
    </source>
</evidence>
<proteinExistence type="inferred from homology"/>
<evidence type="ECO:0000256" key="2">
    <source>
        <dbReference type="ARBA" id="ARBA00008335"/>
    </source>
</evidence>
<dbReference type="InterPro" id="IPR002701">
    <property type="entry name" value="CM_II_prokaryot"/>
</dbReference>
<dbReference type="RefSeq" id="WP_205005207.1">
    <property type="nucleotide sequence ID" value="NZ_CBCRXA010000002.1"/>
</dbReference>
<sequence length="486" mass="53882">MMVANRKQLSIVLYLNYIVHGMGLIILTQNMKALSSAWSSPIATVSYVISGIGIGRLVAYYLLGSLSDRYGRKVFVVLGMISYFIFFVGIPLTKDIQVAYLLAILAGVANSALDSGTYPTFMEMADKNGAANILIKAALSLGEFVLPIFIGMNENLGGWYGFAFLIAAGLLLINFLLISRTTFPKQTTPDRQSTHRLIDGTKMTRTKLGLIAILSVYGYTSMALMILFTQWITLYGTDVLHLSNMQAHFLLSLYSAGSITGVLVLFTLLKRALFKDKTLIVWLNGLSLLTLLIICYATNPLVVSIASFIFGLTAAGGVMQVGLNIFLSLFPQAKGRVTGIYFSFGSLASFSVPIITGMLSQMSTAAALRSNLIIAVLSFVLWIVGKRLMDATDPSFQKERNQINWIDFWILKLLQRRFKLVESIGRKKLKDNAVIFDPAREKEIFNKIDRQITDVENRAYYQAIFQSILMHSKHCQSQIKKGGTIE</sequence>
<evidence type="ECO:0000259" key="9">
    <source>
        <dbReference type="PROSITE" id="PS51168"/>
    </source>
</evidence>
<feature type="transmembrane region" description="Helical" evidence="7">
    <location>
        <begin position="281"/>
        <end position="299"/>
    </location>
</feature>
<accession>A0ABS2Q6M3</accession>
<dbReference type="InterPro" id="IPR051788">
    <property type="entry name" value="MFS_Transporter"/>
</dbReference>
<keyword evidence="3" id="KW-0813">Transport</keyword>
<dbReference type="Gene3D" id="1.20.59.10">
    <property type="entry name" value="Chorismate mutase"/>
    <property type="match status" value="1"/>
</dbReference>
<dbReference type="SUPFAM" id="SSF48600">
    <property type="entry name" value="Chorismate mutase II"/>
    <property type="match status" value="1"/>
</dbReference>
<evidence type="ECO:0000256" key="5">
    <source>
        <dbReference type="ARBA" id="ARBA00022989"/>
    </source>
</evidence>
<keyword evidence="5 7" id="KW-1133">Transmembrane helix</keyword>
<protein>
    <submittedName>
        <fullName evidence="10">MFS family permease</fullName>
    </submittedName>
</protein>
<feature type="transmembrane region" description="Helical" evidence="7">
    <location>
        <begin position="42"/>
        <end position="62"/>
    </location>
</feature>
<keyword evidence="11" id="KW-1185">Reference proteome</keyword>
<feature type="transmembrane region" description="Helical" evidence="7">
    <location>
        <begin position="74"/>
        <end position="92"/>
    </location>
</feature>
<feature type="transmembrane region" description="Helical" evidence="7">
    <location>
        <begin position="158"/>
        <end position="178"/>
    </location>
</feature>
<dbReference type="Pfam" id="PF07690">
    <property type="entry name" value="MFS_1"/>
    <property type="match status" value="1"/>
</dbReference>
<evidence type="ECO:0000256" key="1">
    <source>
        <dbReference type="ARBA" id="ARBA00004651"/>
    </source>
</evidence>
<dbReference type="PROSITE" id="PS51168">
    <property type="entry name" value="CHORISMATE_MUT_2"/>
    <property type="match status" value="1"/>
</dbReference>
<feature type="transmembrane region" description="Helical" evidence="7">
    <location>
        <begin position="12"/>
        <end position="30"/>
    </location>
</feature>
<comment type="caution">
    <text evidence="10">The sequence shown here is derived from an EMBL/GenBank/DDBJ whole genome shotgun (WGS) entry which is preliminary data.</text>
</comment>
<feature type="transmembrane region" description="Helical" evidence="7">
    <location>
        <begin position="98"/>
        <end position="121"/>
    </location>
</feature>
<feature type="transmembrane region" description="Helical" evidence="7">
    <location>
        <begin position="305"/>
        <end position="327"/>
    </location>
</feature>
<feature type="domain" description="Major facilitator superfamily (MFS) profile" evidence="8">
    <location>
        <begin position="9"/>
        <end position="393"/>
    </location>
</feature>
<feature type="transmembrane region" description="Helical" evidence="7">
    <location>
        <begin position="366"/>
        <end position="385"/>
    </location>
</feature>
<reference evidence="10 11" key="1">
    <citation type="submission" date="2021-01" db="EMBL/GenBank/DDBJ databases">
        <title>Genomic Encyclopedia of Type Strains, Phase IV (KMG-IV): sequencing the most valuable type-strain genomes for metagenomic binning, comparative biology and taxonomic classification.</title>
        <authorList>
            <person name="Goeker M."/>
        </authorList>
    </citation>
    <scope>NUCLEOTIDE SEQUENCE [LARGE SCALE GENOMIC DNA]</scope>
    <source>
        <strain evidence="10 11">DSM 100968</strain>
    </source>
</reference>